<dbReference type="GO" id="GO:0016491">
    <property type="term" value="F:oxidoreductase activity"/>
    <property type="evidence" value="ECO:0007669"/>
    <property type="project" value="UniProtKB-KW"/>
</dbReference>
<evidence type="ECO:0000313" key="3">
    <source>
        <dbReference type="EMBL" id="THV16139.1"/>
    </source>
</evidence>
<accession>A0A4S8NLX3</accession>
<reference evidence="3 4" key="1">
    <citation type="journal article" date="2009" name="Int. J. Syst. Evol. Microbiol.">
        <title>Nocardioides caeni sp. nov., isolated from wastewater.</title>
        <authorList>
            <person name="Yoon J.H."/>
            <person name="Kang S.J."/>
            <person name="Park S."/>
            <person name="Kim W."/>
            <person name="Oh T.K."/>
        </authorList>
    </citation>
    <scope>NUCLEOTIDE SEQUENCE [LARGE SCALE GENOMIC DNA]</scope>
    <source>
        <strain evidence="3 4">DSM 23134</strain>
    </source>
</reference>
<dbReference type="InterPro" id="IPR002347">
    <property type="entry name" value="SDR_fam"/>
</dbReference>
<dbReference type="RefSeq" id="WP_136562234.1">
    <property type="nucleotide sequence ID" value="NZ_BAABLS010000010.1"/>
</dbReference>
<keyword evidence="2" id="KW-0560">Oxidoreductase</keyword>
<dbReference type="PANTHER" id="PTHR44196:SF1">
    <property type="entry name" value="DEHYDROGENASE_REDUCTASE SDR FAMILY MEMBER 7B"/>
    <property type="match status" value="1"/>
</dbReference>
<dbReference type="PANTHER" id="PTHR44196">
    <property type="entry name" value="DEHYDROGENASE/REDUCTASE SDR FAMILY MEMBER 7B"/>
    <property type="match status" value="1"/>
</dbReference>
<dbReference type="Gene3D" id="3.40.50.720">
    <property type="entry name" value="NAD(P)-binding Rossmann-like Domain"/>
    <property type="match status" value="1"/>
</dbReference>
<dbReference type="AlphaFoldDB" id="A0A4S8NLX3"/>
<keyword evidence="4" id="KW-1185">Reference proteome</keyword>
<dbReference type="OrthoDB" id="9810734at2"/>
<sequence>MTPLLQTPLLQSPRAGFSRVLRSVTGGASPLAGRTVLVTGASSGIGEATSRAAAARGAHVLLAARREPELERVRREIVEDGGRASSYVVDMTDGASVDALVEQLLAEHGVVDYVVNNAGHSIRRSLELTHDRFHDFERMMAVNYFGPVRLTMGLLPAMREQRFGHVVNIVTWGNQIRAPKFAPYIAAKTALDVFGRILGREAFFDNVTCTNMRVAIVQTAMIGPTKEYAGRGETPEQCADRVVRALEDRPITVDGAFGTFYAAFNVLAPRLADFAMAVAHVRNPDSAAARGEKVSATR</sequence>
<dbReference type="EMBL" id="STGW01000003">
    <property type="protein sequence ID" value="THV16139.1"/>
    <property type="molecule type" value="Genomic_DNA"/>
</dbReference>
<comment type="similarity">
    <text evidence="1">Belongs to the short-chain dehydrogenases/reductases (SDR) family.</text>
</comment>
<protein>
    <submittedName>
        <fullName evidence="3">SDR family NAD(P)-dependent oxidoreductase</fullName>
    </submittedName>
</protein>
<dbReference type="InterPro" id="IPR036291">
    <property type="entry name" value="NAD(P)-bd_dom_sf"/>
</dbReference>
<gene>
    <name evidence="3" type="ORF">E9934_07380</name>
</gene>
<proteinExistence type="inferred from homology"/>
<dbReference type="Proteomes" id="UP000307087">
    <property type="component" value="Unassembled WGS sequence"/>
</dbReference>
<evidence type="ECO:0000256" key="1">
    <source>
        <dbReference type="ARBA" id="ARBA00006484"/>
    </source>
</evidence>
<evidence type="ECO:0000256" key="2">
    <source>
        <dbReference type="ARBA" id="ARBA00023002"/>
    </source>
</evidence>
<name>A0A4S8NLX3_9ACTN</name>
<evidence type="ECO:0000313" key="4">
    <source>
        <dbReference type="Proteomes" id="UP000307087"/>
    </source>
</evidence>
<dbReference type="PRINTS" id="PR00081">
    <property type="entry name" value="GDHRDH"/>
</dbReference>
<dbReference type="GO" id="GO:0016020">
    <property type="term" value="C:membrane"/>
    <property type="evidence" value="ECO:0007669"/>
    <property type="project" value="TreeGrafter"/>
</dbReference>
<organism evidence="3 4">
    <name type="scientific">Nocardioides caeni</name>
    <dbReference type="NCBI Taxonomy" id="574700"/>
    <lineage>
        <taxon>Bacteria</taxon>
        <taxon>Bacillati</taxon>
        <taxon>Actinomycetota</taxon>
        <taxon>Actinomycetes</taxon>
        <taxon>Propionibacteriales</taxon>
        <taxon>Nocardioidaceae</taxon>
        <taxon>Nocardioides</taxon>
    </lineage>
</organism>
<dbReference type="Pfam" id="PF00106">
    <property type="entry name" value="adh_short"/>
    <property type="match status" value="1"/>
</dbReference>
<comment type="caution">
    <text evidence="3">The sequence shown here is derived from an EMBL/GenBank/DDBJ whole genome shotgun (WGS) entry which is preliminary data.</text>
</comment>
<dbReference type="SUPFAM" id="SSF51735">
    <property type="entry name" value="NAD(P)-binding Rossmann-fold domains"/>
    <property type="match status" value="1"/>
</dbReference>